<dbReference type="Proteomes" id="UP001143474">
    <property type="component" value="Unassembled WGS sequence"/>
</dbReference>
<name>A0A9W6I3L0_9ACTN</name>
<reference evidence="1" key="1">
    <citation type="journal article" date="2014" name="Int. J. Syst. Evol. Microbiol.">
        <title>Complete genome sequence of Corynebacterium casei LMG S-19264T (=DSM 44701T), isolated from a smear-ripened cheese.</title>
        <authorList>
            <consortium name="US DOE Joint Genome Institute (JGI-PGF)"/>
            <person name="Walter F."/>
            <person name="Albersmeier A."/>
            <person name="Kalinowski J."/>
            <person name="Ruckert C."/>
        </authorList>
    </citation>
    <scope>NUCLEOTIDE SEQUENCE</scope>
    <source>
        <strain evidence="1">VKM Ac-2007</strain>
    </source>
</reference>
<evidence type="ECO:0000313" key="2">
    <source>
        <dbReference type="Proteomes" id="UP001143474"/>
    </source>
</evidence>
<accession>A0A9W6I3L0</accession>
<dbReference type="AlphaFoldDB" id="A0A9W6I3L0"/>
<sequence length="119" mass="13364">MEGLADPTLRLWSDKALDDDGKVVGIRRHGKGEPHLLSWVPNFRCDSLTFGAGDEDVVDRVGGCINTRAKRVFVMSKSDDRAFIEVIEHIEDALKPNNSQTFPYLRPGHDWSKPSYPPT</sequence>
<organism evidence="1 2">
    <name type="scientific">Streptosporangium carneum</name>
    <dbReference type="NCBI Taxonomy" id="47481"/>
    <lineage>
        <taxon>Bacteria</taxon>
        <taxon>Bacillati</taxon>
        <taxon>Actinomycetota</taxon>
        <taxon>Actinomycetes</taxon>
        <taxon>Streptosporangiales</taxon>
        <taxon>Streptosporangiaceae</taxon>
        <taxon>Streptosporangium</taxon>
    </lineage>
</organism>
<reference evidence="1" key="2">
    <citation type="submission" date="2023-01" db="EMBL/GenBank/DDBJ databases">
        <authorList>
            <person name="Sun Q."/>
            <person name="Evtushenko L."/>
        </authorList>
    </citation>
    <scope>NUCLEOTIDE SEQUENCE</scope>
    <source>
        <strain evidence="1">VKM Ac-2007</strain>
    </source>
</reference>
<proteinExistence type="predicted"/>
<evidence type="ECO:0000313" key="1">
    <source>
        <dbReference type="EMBL" id="GLK11430.1"/>
    </source>
</evidence>
<comment type="caution">
    <text evidence="1">The sequence shown here is derived from an EMBL/GenBank/DDBJ whole genome shotgun (WGS) entry which is preliminary data.</text>
</comment>
<gene>
    <name evidence="1" type="ORF">GCM10017600_48370</name>
</gene>
<protein>
    <submittedName>
        <fullName evidence="1">Uncharacterized protein</fullName>
    </submittedName>
</protein>
<keyword evidence="2" id="KW-1185">Reference proteome</keyword>
<dbReference type="EMBL" id="BSEV01000011">
    <property type="protein sequence ID" value="GLK11430.1"/>
    <property type="molecule type" value="Genomic_DNA"/>
</dbReference>